<organism evidence="2 3">
    <name type="scientific">Roridomyces roridus</name>
    <dbReference type="NCBI Taxonomy" id="1738132"/>
    <lineage>
        <taxon>Eukaryota</taxon>
        <taxon>Fungi</taxon>
        <taxon>Dikarya</taxon>
        <taxon>Basidiomycota</taxon>
        <taxon>Agaricomycotina</taxon>
        <taxon>Agaricomycetes</taxon>
        <taxon>Agaricomycetidae</taxon>
        <taxon>Agaricales</taxon>
        <taxon>Marasmiineae</taxon>
        <taxon>Mycenaceae</taxon>
        <taxon>Roridomyces</taxon>
    </lineage>
</organism>
<feature type="region of interest" description="Disordered" evidence="1">
    <location>
        <begin position="113"/>
        <end position="169"/>
    </location>
</feature>
<comment type="caution">
    <text evidence="2">The sequence shown here is derived from an EMBL/GenBank/DDBJ whole genome shotgun (WGS) entry which is preliminary data.</text>
</comment>
<dbReference type="Proteomes" id="UP001221142">
    <property type="component" value="Unassembled WGS sequence"/>
</dbReference>
<evidence type="ECO:0000313" key="2">
    <source>
        <dbReference type="EMBL" id="KAJ7603363.1"/>
    </source>
</evidence>
<accession>A0AAD7F850</accession>
<name>A0AAD7F850_9AGAR</name>
<gene>
    <name evidence="2" type="ORF">FB45DRAFT_120867</name>
</gene>
<evidence type="ECO:0000256" key="1">
    <source>
        <dbReference type="SAM" id="MobiDB-lite"/>
    </source>
</evidence>
<protein>
    <submittedName>
        <fullName evidence="2">Uncharacterized protein</fullName>
    </submittedName>
</protein>
<dbReference type="EMBL" id="JARKIF010000148">
    <property type="protein sequence ID" value="KAJ7603363.1"/>
    <property type="molecule type" value="Genomic_DNA"/>
</dbReference>
<keyword evidence="3" id="KW-1185">Reference proteome</keyword>
<feature type="compositionally biased region" description="Basic and acidic residues" evidence="1">
    <location>
        <begin position="158"/>
        <end position="169"/>
    </location>
</feature>
<proteinExistence type="predicted"/>
<reference evidence="2" key="1">
    <citation type="submission" date="2023-03" db="EMBL/GenBank/DDBJ databases">
        <title>Massive genome expansion in bonnet fungi (Mycena s.s.) driven by repeated elements and novel gene families across ecological guilds.</title>
        <authorList>
            <consortium name="Lawrence Berkeley National Laboratory"/>
            <person name="Harder C.B."/>
            <person name="Miyauchi S."/>
            <person name="Viragh M."/>
            <person name="Kuo A."/>
            <person name="Thoen E."/>
            <person name="Andreopoulos B."/>
            <person name="Lu D."/>
            <person name="Skrede I."/>
            <person name="Drula E."/>
            <person name="Henrissat B."/>
            <person name="Morin E."/>
            <person name="Kohler A."/>
            <person name="Barry K."/>
            <person name="LaButti K."/>
            <person name="Morin E."/>
            <person name="Salamov A."/>
            <person name="Lipzen A."/>
            <person name="Mereny Z."/>
            <person name="Hegedus B."/>
            <person name="Baldrian P."/>
            <person name="Stursova M."/>
            <person name="Weitz H."/>
            <person name="Taylor A."/>
            <person name="Grigoriev I.V."/>
            <person name="Nagy L.G."/>
            <person name="Martin F."/>
            <person name="Kauserud H."/>
        </authorList>
    </citation>
    <scope>NUCLEOTIDE SEQUENCE</scope>
    <source>
        <strain evidence="2">9284</strain>
    </source>
</reference>
<dbReference type="AlphaFoldDB" id="A0AAD7F850"/>
<sequence length="169" mass="18273">MAGMSSIPTSARPMHVSRHFNLLPPCPAPLALNSFGIVGRVSDAGDIARVQAHSCCLQRRLRLLTLRRNAAIHGKLHVADSSAKTSSVNTCARFLCPSLQSLPCGRRPSILQSSDTLQRSPTRPVMHDAPRSPVLGIGTSRAPSRKIDAVPAFLRSRSRMDSTKRQSST</sequence>
<evidence type="ECO:0000313" key="3">
    <source>
        <dbReference type="Proteomes" id="UP001221142"/>
    </source>
</evidence>